<reference evidence="1 2" key="1">
    <citation type="submission" date="2023-10" db="EMBL/GenBank/DDBJ databases">
        <title>Niallia locisalis sp.nov. isolated from a salt pond sample.</title>
        <authorList>
            <person name="Li X.-J."/>
            <person name="Dong L."/>
        </authorList>
    </citation>
    <scope>NUCLEOTIDE SEQUENCE [LARGE SCALE GENOMIC DNA]</scope>
    <source>
        <strain evidence="1 2">DSM 29761</strain>
    </source>
</reference>
<name>A0ABZ2CFI9_9BACI</name>
<evidence type="ECO:0000313" key="1">
    <source>
        <dbReference type="EMBL" id="WVX81901.1"/>
    </source>
</evidence>
<sequence>MKDGRIIVPKDYIKRSSFLDDAEWNWIRQHTPLKYSWPKVHEEALNILDSFIRQYAKESYSINKWITMLSDGVFVVKLPDSILIKLYANLIKQIRNKTIITHEEFNMSSCYFKKK</sequence>
<protein>
    <submittedName>
        <fullName evidence="1">Uncharacterized protein</fullName>
    </submittedName>
</protein>
<dbReference type="RefSeq" id="WP_338450809.1">
    <property type="nucleotide sequence ID" value="NZ_CP137640.1"/>
</dbReference>
<evidence type="ECO:0000313" key="2">
    <source>
        <dbReference type="Proteomes" id="UP001357223"/>
    </source>
</evidence>
<organism evidence="1 2">
    <name type="scientific">Niallia oryzisoli</name>
    <dbReference type="NCBI Taxonomy" id="1737571"/>
    <lineage>
        <taxon>Bacteria</taxon>
        <taxon>Bacillati</taxon>
        <taxon>Bacillota</taxon>
        <taxon>Bacilli</taxon>
        <taxon>Bacillales</taxon>
        <taxon>Bacillaceae</taxon>
        <taxon>Niallia</taxon>
    </lineage>
</organism>
<proteinExistence type="predicted"/>
<gene>
    <name evidence="1" type="ORF">R4Z09_02375</name>
</gene>
<accession>A0ABZ2CFI9</accession>
<dbReference type="Proteomes" id="UP001357223">
    <property type="component" value="Chromosome"/>
</dbReference>
<keyword evidence="2" id="KW-1185">Reference proteome</keyword>
<dbReference type="EMBL" id="CP137640">
    <property type="protein sequence ID" value="WVX81901.1"/>
    <property type="molecule type" value="Genomic_DNA"/>
</dbReference>